<organism evidence="3 4">
    <name type="scientific">Polarella glacialis</name>
    <name type="common">Dinoflagellate</name>
    <dbReference type="NCBI Taxonomy" id="89957"/>
    <lineage>
        <taxon>Eukaryota</taxon>
        <taxon>Sar</taxon>
        <taxon>Alveolata</taxon>
        <taxon>Dinophyceae</taxon>
        <taxon>Suessiales</taxon>
        <taxon>Suessiaceae</taxon>
        <taxon>Polarella</taxon>
    </lineage>
</organism>
<evidence type="ECO:0000313" key="4">
    <source>
        <dbReference type="Proteomes" id="UP000654075"/>
    </source>
</evidence>
<feature type="compositionally biased region" description="Low complexity" evidence="2">
    <location>
        <begin position="1360"/>
        <end position="1376"/>
    </location>
</feature>
<dbReference type="Proteomes" id="UP000654075">
    <property type="component" value="Unassembled WGS sequence"/>
</dbReference>
<feature type="compositionally biased region" description="Polar residues" evidence="2">
    <location>
        <begin position="1377"/>
        <end position="1387"/>
    </location>
</feature>
<sequence>MAGARARALAHERLLLRLGFKAIGVAAVRSRRLSQLSSDRAAHCVHTSLQLLRVVCAWRMEAVTAELRLAADKASQAAAGKLQQRCRELANRMAQGALTQLVAQRAMTAWLLASSAAARAKDAALAEENLRLLSAALRAWRHALVGRRWESAMQDSAQQLEARLEGRRRAQSEGLLALSSRRRLLGVALGQWLAGFRIGRVVLRMAGSLCRAKSRQCQRQLLSAWMKAARHDGLVLSARGAASRAQSATLVAALGAWRIACRSRRASQELELQLLRRLGLRALLFWCLVHRRTLQVVQTAIVLGRIKDGWSLQAALLAWHGRLEEAHECELREVEARRLRARRHRFLECWALPLEASHLLAITFAAWRRLSAASAAARSMRGVRTRLLLAASLEAWRLALWKSLQSEALEQQRCALEAFARPGLVSVVFAGWRQACREERWHSAMDAALRELSLRGSREVAEAVSRGRDAVELLAVFNSWRTCCMRSVAERAAEKAAAAVQAALRATAEAAEEQMRDAMRSAERRLEATRELGEQRLSLMKWLAAWRCVCATSACLWDLSRPKLGAGEQPGAADKSLRTRLEMSQVSSAEGGSPPVLLQQQLLLLLLVQTLAAWRQVLRDSHRRTELSSCLLFDFRAGQRALRRAFSAWSCHAAGACGDRRWAEKLGMARRGGRDRLLTACLFSDWRQCSAFSKWNAALDVQGLRHAFSAWRCHAANACGDRRWAEKLGMARRGGRDRLLTACLFSDWRQCSAFSKWNAALDVQGLRHAFSAWRCCAAGACGDRRWAEKLGMARRGGIDWLLAAGLFSDWRQCSAFSKWSAAAEISSRRVTAALLLRTAQVSEQLVQRSSDQALLLRCVGNWARISLQARWAAALKSGLQELSGRLRAQAAQGAVAVAELISRRLWLSITFAAWRPALAGKKRLPKVVAASTSSTLPLLVVLLLSRVLSAWLNARGAARVTLAAALGLGRCHEQLAAFVAFGAWRRACETKHWAEVLHATSQGLAAHVAGQRLDERLLLRDVAKNCRLRLQLVRLLAAWSRLGRRKLQALRLGLALQKAEVWRVLASASDSWSRDYCALAEAASARLVLASRHEVQAAARRGSELEALSQELVRRGTSRSSLVQIISAAWPAGGHLHGQARQSSLAESLGRCLSQLSLRAVMSSWLHLARVSQTWRQDKQKEVDAAARALRHREQRVVLLGRLASRSEQRFVLTQFFVTWLAARLCTLRQDKAAGAAAATAVLHGHSDAHALLAGQAAASAIADGVTFHEALVAGAAAAVQAHGDEGENWDAPDDDEEEDEEDDDQQKEDDAGDCPRGPRHSLEVLIPSDILLHDSNNSNNSNTNNNNSNNKNNNHHTNKSNNNNNNKKNNNNNTSQCQTPEPNTSPRGELLATAGESPGPGPGLSERSRSTCGVPGESARRDHPVHGMCDDMDDMDWDRGCGAPEPNQLRLRERSQTTCCAPADMESSSRRATVHETYDAVNWDLAGQDLQTAEPRTPKFEVAELPSSLLTTPRALCMSPSPKPARETRESRREARVLASNCFAIWL</sequence>
<feature type="coiled-coil region" evidence="1">
    <location>
        <begin position="501"/>
        <end position="532"/>
    </location>
</feature>
<evidence type="ECO:0000313" key="3">
    <source>
        <dbReference type="EMBL" id="CAE8608756.1"/>
    </source>
</evidence>
<name>A0A813FE23_POLGL</name>
<feature type="compositionally biased region" description="Basic and acidic residues" evidence="2">
    <location>
        <begin position="1419"/>
        <end position="1428"/>
    </location>
</feature>
<keyword evidence="1" id="KW-0175">Coiled coil</keyword>
<reference evidence="3" key="1">
    <citation type="submission" date="2021-02" db="EMBL/GenBank/DDBJ databases">
        <authorList>
            <person name="Dougan E. K."/>
            <person name="Rhodes N."/>
            <person name="Thang M."/>
            <person name="Chan C."/>
        </authorList>
    </citation>
    <scope>NUCLEOTIDE SEQUENCE</scope>
</reference>
<accession>A0A813FE23</accession>
<gene>
    <name evidence="3" type="ORF">PGLA1383_LOCUS26598</name>
</gene>
<feature type="region of interest" description="Disordered" evidence="2">
    <location>
        <begin position="1279"/>
        <end position="1428"/>
    </location>
</feature>
<evidence type="ECO:0000256" key="2">
    <source>
        <dbReference type="SAM" id="MobiDB-lite"/>
    </source>
</evidence>
<comment type="caution">
    <text evidence="3">The sequence shown here is derived from an EMBL/GenBank/DDBJ whole genome shotgun (WGS) entry which is preliminary data.</text>
</comment>
<feature type="non-terminal residue" evidence="3">
    <location>
        <position position="1548"/>
    </location>
</feature>
<feature type="compositionally biased region" description="Low complexity" evidence="2">
    <location>
        <begin position="1336"/>
        <end position="1353"/>
    </location>
</feature>
<keyword evidence="4" id="KW-1185">Reference proteome</keyword>
<feature type="compositionally biased region" description="Acidic residues" evidence="2">
    <location>
        <begin position="1287"/>
        <end position="1313"/>
    </location>
</feature>
<evidence type="ECO:0000256" key="1">
    <source>
        <dbReference type="SAM" id="Coils"/>
    </source>
</evidence>
<proteinExistence type="predicted"/>
<dbReference type="EMBL" id="CAJNNV010023790">
    <property type="protein sequence ID" value="CAE8608756.1"/>
    <property type="molecule type" value="Genomic_DNA"/>
</dbReference>
<protein>
    <submittedName>
        <fullName evidence="3">Uncharacterized protein</fullName>
    </submittedName>
</protein>